<dbReference type="EMBL" id="CAJNOL010001106">
    <property type="protein sequence ID" value="CAF1288745.1"/>
    <property type="molecule type" value="Genomic_DNA"/>
</dbReference>
<evidence type="ECO:0000256" key="1">
    <source>
        <dbReference type="PROSITE-ProRule" id="PRU00023"/>
    </source>
</evidence>
<name>A0A815CTE0_9BILA</name>
<dbReference type="Gene3D" id="1.25.40.20">
    <property type="entry name" value="Ankyrin repeat-containing domain"/>
    <property type="match status" value="1"/>
</dbReference>
<dbReference type="InterPro" id="IPR002110">
    <property type="entry name" value="Ankyrin_rpt"/>
</dbReference>
<keyword evidence="4" id="KW-1185">Reference proteome</keyword>
<evidence type="ECO:0000313" key="4">
    <source>
        <dbReference type="Proteomes" id="UP000663870"/>
    </source>
</evidence>
<proteinExistence type="predicted"/>
<dbReference type="PROSITE" id="PS50088">
    <property type="entry name" value="ANK_REPEAT"/>
    <property type="match status" value="1"/>
</dbReference>
<reference evidence="3" key="1">
    <citation type="submission" date="2021-02" db="EMBL/GenBank/DDBJ databases">
        <authorList>
            <person name="Nowell W R."/>
        </authorList>
    </citation>
    <scope>NUCLEOTIDE SEQUENCE</scope>
</reference>
<keyword evidence="1" id="KW-0040">ANK repeat</keyword>
<dbReference type="InterPro" id="IPR036770">
    <property type="entry name" value="Ankyrin_rpt-contain_sf"/>
</dbReference>
<feature type="repeat" description="ANK" evidence="1">
    <location>
        <begin position="154"/>
        <end position="187"/>
    </location>
</feature>
<dbReference type="Proteomes" id="UP000663870">
    <property type="component" value="Unassembled WGS sequence"/>
</dbReference>
<comment type="caution">
    <text evidence="3">The sequence shown here is derived from an EMBL/GenBank/DDBJ whole genome shotgun (WGS) entry which is preliminary data.</text>
</comment>
<feature type="region of interest" description="Disordered" evidence="2">
    <location>
        <begin position="1"/>
        <end position="36"/>
    </location>
</feature>
<accession>A0A815CTE0</accession>
<evidence type="ECO:0000313" key="3">
    <source>
        <dbReference type="EMBL" id="CAF1288745.1"/>
    </source>
</evidence>
<feature type="compositionally biased region" description="Low complexity" evidence="2">
    <location>
        <begin position="1"/>
        <end position="20"/>
    </location>
</feature>
<gene>
    <name evidence="3" type="ORF">JXQ802_LOCUS28881</name>
</gene>
<organism evidence="3 4">
    <name type="scientific">Rotaria sordida</name>
    <dbReference type="NCBI Taxonomy" id="392033"/>
    <lineage>
        <taxon>Eukaryota</taxon>
        <taxon>Metazoa</taxon>
        <taxon>Spiralia</taxon>
        <taxon>Gnathifera</taxon>
        <taxon>Rotifera</taxon>
        <taxon>Eurotatoria</taxon>
        <taxon>Bdelloidea</taxon>
        <taxon>Philodinida</taxon>
        <taxon>Philodinidae</taxon>
        <taxon>Rotaria</taxon>
    </lineage>
</organism>
<evidence type="ECO:0000256" key="2">
    <source>
        <dbReference type="SAM" id="MobiDB-lite"/>
    </source>
</evidence>
<dbReference type="SUPFAM" id="SSF48403">
    <property type="entry name" value="Ankyrin repeat"/>
    <property type="match status" value="1"/>
</dbReference>
<protein>
    <submittedName>
        <fullName evidence="3">Uncharacterized protein</fullName>
    </submittedName>
</protein>
<sequence length="448" mass="52016">MSSSTNISISSIKSKQSQTSRHNQSIKSLSNNSSLPDSLFDQLSKFRVDGRTINARNVDELYPGLDRLLLRSLQTGDCRQLYNRLKRNLKPQYLLITGKHIHISVCSQTQSTIEKLVEMGATLDLHFYEPIHLKELELMCQYGFDINERLSKYNNQTPLSILINKNYSITMLNILIDHGARFDLKDNCGQTCLHHACQTSIADSAFDFIVEHTPDSCLNIQNQSGGTPLDVIYLTAYGQANTFQMRRLHVLLSRKESKLTRYGMREPNLISRQQYKLIDILSCKEFLFKYRLKDIFDLSIRPLTWCIFLFYDVLRAYEKQNTNFIGQITIKQRLERYFISMIENGEISLDKLIFRSNTLQLTSPINEHDQQILIDTENSLLHMTQIKIKLSELRMQTLTLKALCRIKIKKEIRTFPNDIIQLNTISKFLQAYLTFYNPFIKANITDAI</sequence>
<dbReference type="AlphaFoldDB" id="A0A815CTE0"/>